<sequence length="166" mass="18557">MKKTTCALLFCLLPPCETLANSQHPHSQEWRVSKTTDPLTLEQIYRAELDGLIQAGPHDKKKIRLIVRCQNKKAQLLINWNKFLGDESVAVSHAIDDEPGDTALWDVIGEKTITSLPNNTALFVQRIQDGKKLAVHVKPWRGQPINAVFHLDGAESALANISKDCR</sequence>
<gene>
    <name evidence="1" type="ORF">AXE65_08165</name>
</gene>
<dbReference type="OrthoDB" id="7831428at2"/>
<dbReference type="AlphaFoldDB" id="A0A139SXW0"/>
<dbReference type="Proteomes" id="UP000072660">
    <property type="component" value="Unassembled WGS sequence"/>
</dbReference>
<comment type="caution">
    <text evidence="1">The sequence shown here is derived from an EMBL/GenBank/DDBJ whole genome shotgun (WGS) entry which is preliminary data.</text>
</comment>
<reference evidence="1 2" key="1">
    <citation type="submission" date="2016-02" db="EMBL/GenBank/DDBJ databases">
        <authorList>
            <person name="Wen L."/>
            <person name="He K."/>
            <person name="Yang H."/>
        </authorList>
    </citation>
    <scope>NUCLEOTIDE SEQUENCE [LARGE SCALE GENOMIC DNA]</scope>
    <source>
        <strain evidence="1 2">CV58</strain>
    </source>
</reference>
<accession>A0A139SXW0</accession>
<evidence type="ECO:0000313" key="1">
    <source>
        <dbReference type="EMBL" id="KXU39468.1"/>
    </source>
</evidence>
<protein>
    <submittedName>
        <fullName evidence="1">Uncharacterized protein</fullName>
    </submittedName>
</protein>
<dbReference type="EMBL" id="LSZO01000003">
    <property type="protein sequence ID" value="KXU39468.1"/>
    <property type="molecule type" value="Genomic_DNA"/>
</dbReference>
<evidence type="ECO:0000313" key="2">
    <source>
        <dbReference type="Proteomes" id="UP000072660"/>
    </source>
</evidence>
<dbReference type="RefSeq" id="WP_068386230.1">
    <property type="nucleotide sequence ID" value="NZ_LSZO01000003.1"/>
</dbReference>
<keyword evidence="2" id="KW-1185">Reference proteome</keyword>
<name>A0A139SXW0_9GAMM</name>
<organism evidence="1 2">
    <name type="scientific">Ventosimonas gracilis</name>
    <dbReference type="NCBI Taxonomy" id="1680762"/>
    <lineage>
        <taxon>Bacteria</taxon>
        <taxon>Pseudomonadati</taxon>
        <taxon>Pseudomonadota</taxon>
        <taxon>Gammaproteobacteria</taxon>
        <taxon>Pseudomonadales</taxon>
        <taxon>Ventosimonadaceae</taxon>
        <taxon>Ventosimonas</taxon>
    </lineage>
</organism>
<proteinExistence type="predicted"/>